<feature type="signal peptide" evidence="2">
    <location>
        <begin position="1"/>
        <end position="18"/>
    </location>
</feature>
<feature type="compositionally biased region" description="Acidic residues" evidence="1">
    <location>
        <begin position="444"/>
        <end position="484"/>
    </location>
</feature>
<comment type="caution">
    <text evidence="3">The sequence shown here is derived from an EMBL/GenBank/DDBJ whole genome shotgun (WGS) entry which is preliminary data.</text>
</comment>
<proteinExistence type="predicted"/>
<feature type="non-terminal residue" evidence="3">
    <location>
        <position position="1"/>
    </location>
</feature>
<evidence type="ECO:0000256" key="2">
    <source>
        <dbReference type="SAM" id="SignalP"/>
    </source>
</evidence>
<feature type="non-terminal residue" evidence="3">
    <location>
        <position position="611"/>
    </location>
</feature>
<evidence type="ECO:0000313" key="4">
    <source>
        <dbReference type="Proteomes" id="UP000485058"/>
    </source>
</evidence>
<evidence type="ECO:0000256" key="1">
    <source>
        <dbReference type="SAM" id="MobiDB-lite"/>
    </source>
</evidence>
<dbReference type="Proteomes" id="UP000485058">
    <property type="component" value="Unassembled WGS sequence"/>
</dbReference>
<name>A0A699ZLC4_HAELA</name>
<keyword evidence="2" id="KW-0732">Signal</keyword>
<reference evidence="3 4" key="1">
    <citation type="submission" date="2020-02" db="EMBL/GenBank/DDBJ databases">
        <title>Draft genome sequence of Haematococcus lacustris strain NIES-144.</title>
        <authorList>
            <person name="Morimoto D."/>
            <person name="Nakagawa S."/>
            <person name="Yoshida T."/>
            <person name="Sawayama S."/>
        </authorList>
    </citation>
    <scope>NUCLEOTIDE SEQUENCE [LARGE SCALE GENOMIC DNA]</scope>
    <source>
        <strain evidence="3 4">NIES-144</strain>
    </source>
</reference>
<feature type="chain" id="PRO_5025586992" evidence="2">
    <location>
        <begin position="19"/>
        <end position="611"/>
    </location>
</feature>
<evidence type="ECO:0000313" key="3">
    <source>
        <dbReference type="EMBL" id="GFH16592.1"/>
    </source>
</evidence>
<organism evidence="3 4">
    <name type="scientific">Haematococcus lacustris</name>
    <name type="common">Green alga</name>
    <name type="synonym">Haematococcus pluvialis</name>
    <dbReference type="NCBI Taxonomy" id="44745"/>
    <lineage>
        <taxon>Eukaryota</taxon>
        <taxon>Viridiplantae</taxon>
        <taxon>Chlorophyta</taxon>
        <taxon>core chlorophytes</taxon>
        <taxon>Chlorophyceae</taxon>
        <taxon>CS clade</taxon>
        <taxon>Chlamydomonadales</taxon>
        <taxon>Haematococcaceae</taxon>
        <taxon>Haematococcus</taxon>
    </lineage>
</organism>
<accession>A0A699ZLC4</accession>
<sequence>MFGRLAGVCLGLLRTASADIILERAEDAGLEVEPGLIKALEKALGGRPRHRETAKGELEGLVEDQQTAQLLDTDEDDGAEAADAADKIRNAELIVHGPTLADLGSDLMARLLPLDLTGLSAEESEELGGSVPHPVLSDVSPLEPESVQRVLQRLPAAGFLIGEELDVQERAQVEYNALRTMREAGVLPSATMPTDNEVLDAVADAIEQVTADKGSALDSDEEDEVVQYVMEDLVMERTSALAARGEAIAQAATEQAERFLRPLTEEEMDVEVEARAGQLLEIARASGIPISKDEEGSAEAAEEYIRYQMRLRDKVPTPEEKEEVLEELERGQQVVTTSTWALTDTLLEAGLVSQQEVEAAEARGVDTGRSQEVQQELAAFEAAVMSHPIGLVLVAQKQLQQRELDMRLANTRALAGPASTETTQGEGHIQEAGEEGEAAHEQGQDTDQEGGEEAFDEEEGMGEEDEQGDEEGWEEEEEQGEEEGWEQKEGEEGEVEELAPLTAEQEAELSAAWAELQEKVDQVGAADEADGGKALDETYRRFLEACPELQPEVFAAQLEAEYNDPERVSAALHETEQDSVQEAFLEGRDSHVWEWLHEAAETDDPFEYMMY</sequence>
<dbReference type="EMBL" id="BLLF01001019">
    <property type="protein sequence ID" value="GFH16592.1"/>
    <property type="molecule type" value="Genomic_DNA"/>
</dbReference>
<gene>
    <name evidence="3" type="ORF">HaLaN_13035</name>
</gene>
<feature type="region of interest" description="Disordered" evidence="1">
    <location>
        <begin position="414"/>
        <end position="497"/>
    </location>
</feature>
<dbReference type="AlphaFoldDB" id="A0A699ZLC4"/>
<keyword evidence="4" id="KW-1185">Reference proteome</keyword>
<protein>
    <submittedName>
        <fullName evidence="3">Uncharacterized protein</fullName>
    </submittedName>
</protein>